<reference evidence="1" key="2">
    <citation type="submission" date="2025-08" db="UniProtKB">
        <authorList>
            <consortium name="Ensembl"/>
        </authorList>
    </citation>
    <scope>IDENTIFICATION</scope>
</reference>
<reference evidence="1" key="3">
    <citation type="submission" date="2025-09" db="UniProtKB">
        <authorList>
            <consortium name="Ensembl"/>
        </authorList>
    </citation>
    <scope>IDENTIFICATION</scope>
</reference>
<evidence type="ECO:0000313" key="1">
    <source>
        <dbReference type="Ensembl" id="ENSLACP00000003737.1"/>
    </source>
</evidence>
<dbReference type="STRING" id="7897.ENSLACP00000003737"/>
<evidence type="ECO:0000313" key="2">
    <source>
        <dbReference type="Proteomes" id="UP000008672"/>
    </source>
</evidence>
<dbReference type="Proteomes" id="UP000008672">
    <property type="component" value="Unassembled WGS sequence"/>
</dbReference>
<dbReference type="InParanoid" id="H3A266"/>
<dbReference type="EMBL" id="AFYH01204272">
    <property type="status" value="NOT_ANNOTATED_CDS"/>
    <property type="molecule type" value="Genomic_DNA"/>
</dbReference>
<organism evidence="1 2">
    <name type="scientific">Latimeria chalumnae</name>
    <name type="common">Coelacanth</name>
    <dbReference type="NCBI Taxonomy" id="7897"/>
    <lineage>
        <taxon>Eukaryota</taxon>
        <taxon>Metazoa</taxon>
        <taxon>Chordata</taxon>
        <taxon>Craniata</taxon>
        <taxon>Vertebrata</taxon>
        <taxon>Euteleostomi</taxon>
        <taxon>Coelacanthiformes</taxon>
        <taxon>Coelacanthidae</taxon>
        <taxon>Latimeria</taxon>
    </lineage>
</organism>
<sequence length="255" mass="29577">FFMNPQSLIQATRLCMIKAISLSDHVPVELVLRHGPKSLRARTWFNTLILQNKTFCVSLQQHLHLFLEHNLGSDARTENIWEACKAFIRGQALFSSSVVYYSIKLNRERLKFKSSCLCLKHFRASTGVSLMTMGRRCKSLKASDFIQLLKSIKCLYYEQGEKGSRLLTYRLKQQEAERVIPCIYNQQQQLITNPETINNTFKFYRQLYASEVSPTETELDNFFQDLHMPKLTFNDASILDLPIMVEEVHTAIKSL</sequence>
<keyword evidence="2" id="KW-1185">Reference proteome</keyword>
<dbReference type="AlphaFoldDB" id="H3A266"/>
<protein>
    <submittedName>
        <fullName evidence="1">Uncharacterized protein</fullName>
    </submittedName>
</protein>
<dbReference type="Ensembl" id="ENSLACT00000003771.1">
    <property type="protein sequence ID" value="ENSLACP00000003737.1"/>
    <property type="gene ID" value="ENSLACG00000003329.1"/>
</dbReference>
<reference evidence="2" key="1">
    <citation type="submission" date="2011-08" db="EMBL/GenBank/DDBJ databases">
        <title>The draft genome of Latimeria chalumnae.</title>
        <authorList>
            <person name="Di Palma F."/>
            <person name="Alfoldi J."/>
            <person name="Johnson J."/>
            <person name="Berlin A."/>
            <person name="Gnerre S."/>
            <person name="Jaffe D."/>
            <person name="MacCallum I."/>
            <person name="Young S."/>
            <person name="Walker B.J."/>
            <person name="Lander E."/>
            <person name="Lindblad-Toh K."/>
        </authorList>
    </citation>
    <scope>NUCLEOTIDE SEQUENCE [LARGE SCALE GENOMIC DNA]</scope>
    <source>
        <strain evidence="2">Wild caught</strain>
    </source>
</reference>
<dbReference type="HOGENOM" id="CLU_000680_2_1_1"/>
<name>H3A266_LATCH</name>
<proteinExistence type="predicted"/>
<dbReference type="GeneTree" id="ENSGT00940000164698"/>
<accession>H3A266</accession>